<dbReference type="Pfam" id="PF00480">
    <property type="entry name" value="ROK"/>
    <property type="match status" value="1"/>
</dbReference>
<dbReference type="PROSITE" id="PS01125">
    <property type="entry name" value="ROK"/>
    <property type="match status" value="1"/>
</dbReference>
<accession>A0A1V4ICN5</accession>
<reference evidence="4 5" key="1">
    <citation type="submission" date="2017-03" db="EMBL/GenBank/DDBJ databases">
        <title>Genome sequence of Clostridium oryzae DSM 28571.</title>
        <authorList>
            <person name="Poehlein A."/>
            <person name="Daniel R."/>
        </authorList>
    </citation>
    <scope>NUCLEOTIDE SEQUENCE [LARGE SCALE GENOMIC DNA]</scope>
    <source>
        <strain evidence="4 5">DSM 28571</strain>
    </source>
</reference>
<dbReference type="CDD" id="cd00090">
    <property type="entry name" value="HTH_ARSR"/>
    <property type="match status" value="1"/>
</dbReference>
<dbReference type="PANTHER" id="PTHR18964:SF149">
    <property type="entry name" value="BIFUNCTIONAL UDP-N-ACETYLGLUCOSAMINE 2-EPIMERASE_N-ACETYLMANNOSAMINE KINASE"/>
    <property type="match status" value="1"/>
</dbReference>
<dbReference type="SUPFAM" id="SSF46785">
    <property type="entry name" value="Winged helix' DNA-binding domain"/>
    <property type="match status" value="1"/>
</dbReference>
<dbReference type="AlphaFoldDB" id="A0A1V4ICN5"/>
<evidence type="ECO:0000256" key="1">
    <source>
        <dbReference type="ARBA" id="ARBA00002486"/>
    </source>
</evidence>
<dbReference type="SUPFAM" id="SSF53067">
    <property type="entry name" value="Actin-like ATPase domain"/>
    <property type="match status" value="1"/>
</dbReference>
<evidence type="ECO:0000256" key="2">
    <source>
        <dbReference type="ARBA" id="ARBA00006479"/>
    </source>
</evidence>
<evidence type="ECO:0000313" key="5">
    <source>
        <dbReference type="Proteomes" id="UP000190080"/>
    </source>
</evidence>
<comment type="similarity">
    <text evidence="2">Belongs to the ROK (NagC/XylR) family.</text>
</comment>
<keyword evidence="5" id="KW-1185">Reference proteome</keyword>
<name>A0A1V4ICN5_9CLOT</name>
<dbReference type="PANTHER" id="PTHR18964">
    <property type="entry name" value="ROK (REPRESSOR, ORF, KINASE) FAMILY"/>
    <property type="match status" value="1"/>
</dbReference>
<keyword evidence="3" id="KW-0119">Carbohydrate metabolism</keyword>
<protein>
    <submittedName>
        <fullName evidence="4">N-acetylglucosamine repressor</fullName>
    </submittedName>
</protein>
<comment type="function">
    <text evidence="1">Transcriptional repressor of xylose-utilizing enzymes.</text>
</comment>
<dbReference type="RefSeq" id="WP_079427714.1">
    <property type="nucleotide sequence ID" value="NZ_MZGV01000073.1"/>
</dbReference>
<proteinExistence type="inferred from homology"/>
<gene>
    <name evidence="4" type="primary">nagC_2</name>
    <name evidence="4" type="ORF">CLORY_39440</name>
</gene>
<organism evidence="4 5">
    <name type="scientific">Clostridium oryzae</name>
    <dbReference type="NCBI Taxonomy" id="1450648"/>
    <lineage>
        <taxon>Bacteria</taxon>
        <taxon>Bacillati</taxon>
        <taxon>Bacillota</taxon>
        <taxon>Clostridia</taxon>
        <taxon>Eubacteriales</taxon>
        <taxon>Clostridiaceae</taxon>
        <taxon>Clostridium</taxon>
    </lineage>
</organism>
<comment type="caution">
    <text evidence="4">The sequence shown here is derived from an EMBL/GenBank/DDBJ whole genome shotgun (WGS) entry which is preliminary data.</text>
</comment>
<dbReference type="GO" id="GO:0042732">
    <property type="term" value="P:D-xylose metabolic process"/>
    <property type="evidence" value="ECO:0007669"/>
    <property type="project" value="UniProtKB-KW"/>
</dbReference>
<dbReference type="Gene3D" id="1.10.10.10">
    <property type="entry name" value="Winged helix-like DNA-binding domain superfamily/Winged helix DNA-binding domain"/>
    <property type="match status" value="1"/>
</dbReference>
<dbReference type="InterPro" id="IPR043129">
    <property type="entry name" value="ATPase_NBD"/>
</dbReference>
<dbReference type="EMBL" id="MZGV01000073">
    <property type="protein sequence ID" value="OPJ57768.1"/>
    <property type="molecule type" value="Genomic_DNA"/>
</dbReference>
<dbReference type="InterPro" id="IPR036390">
    <property type="entry name" value="WH_DNA-bd_sf"/>
</dbReference>
<dbReference type="Pfam" id="PF13412">
    <property type="entry name" value="HTH_24"/>
    <property type="match status" value="1"/>
</dbReference>
<dbReference type="InterPro" id="IPR000600">
    <property type="entry name" value="ROK"/>
</dbReference>
<evidence type="ECO:0000256" key="3">
    <source>
        <dbReference type="ARBA" id="ARBA00022629"/>
    </source>
</evidence>
<dbReference type="Proteomes" id="UP000190080">
    <property type="component" value="Unassembled WGS sequence"/>
</dbReference>
<sequence>MVALDASNIKLNNRKRIIKLLSVEREVTKLDISRKLDISVPTVSTIILELIKEGIVEEAGMASSTGGRKPVIIKFLPNSRYSIGVNLDSGSVKAVLTNLDGDIICRLDKELMDISETCVLKTMKELIETLMSKCDKDKQCMGVGFSLPGTIDEKNMRLDFAANFKLNNLAFKDLQADFNVPMYLENEANAGALAEWQLGLAKDKNNVIYISISQGVGGGFIIDKKMYKGSERRAGEIGHMTINKNGRACNCGKKGCWETYASQRALISDYNQLTKKNVRHLEDVVRAYRNNEVPAQQVLKNYIEDLAEGIKNLMFIFNPDYIIIGGEISRYSDIFSSALIEKVFDNNVFYKKEDVNILFSSLDGDANILGAAIIPIVEGFGFTDI</sequence>
<dbReference type="Gene3D" id="3.30.420.40">
    <property type="match status" value="2"/>
</dbReference>
<dbReference type="STRING" id="1450648.CLORY_39440"/>
<dbReference type="InterPro" id="IPR036388">
    <property type="entry name" value="WH-like_DNA-bd_sf"/>
</dbReference>
<keyword evidence="3" id="KW-0859">Xylose metabolism</keyword>
<dbReference type="InterPro" id="IPR011991">
    <property type="entry name" value="ArsR-like_HTH"/>
</dbReference>
<dbReference type="OrthoDB" id="9796533at2"/>
<dbReference type="InterPro" id="IPR049874">
    <property type="entry name" value="ROK_cs"/>
</dbReference>
<evidence type="ECO:0000313" key="4">
    <source>
        <dbReference type="EMBL" id="OPJ57768.1"/>
    </source>
</evidence>